<comment type="similarity">
    <text evidence="1">Belongs to the TonB-dependent receptor family.</text>
</comment>
<keyword evidence="1" id="KW-0472">Membrane</keyword>
<evidence type="ECO:0000256" key="1">
    <source>
        <dbReference type="PROSITE-ProRule" id="PRU01360"/>
    </source>
</evidence>
<dbReference type="InterPro" id="IPR012910">
    <property type="entry name" value="Plug_dom"/>
</dbReference>
<comment type="subcellular location">
    <subcellularLocation>
        <location evidence="1">Cell outer membrane</location>
        <topology evidence="1">Multi-pass membrane protein</topology>
    </subcellularLocation>
</comment>
<comment type="caution">
    <text evidence="3">The sequence shown here is derived from an EMBL/GenBank/DDBJ whole genome shotgun (WGS) entry which is preliminary data.</text>
</comment>
<reference evidence="3 4" key="1">
    <citation type="submission" date="2021-07" db="EMBL/GenBank/DDBJ databases">
        <title>Genomic diversity and antimicrobial resistance of Prevotella spp. isolated from chronic lung disease airways.</title>
        <authorList>
            <person name="Webb K.A."/>
            <person name="Olagoke O.S."/>
            <person name="Baird T."/>
            <person name="Neill J."/>
            <person name="Pham A."/>
            <person name="Wells T.J."/>
            <person name="Ramsay K.A."/>
            <person name="Bell S.C."/>
            <person name="Sarovich D.S."/>
            <person name="Price E.P."/>
        </authorList>
    </citation>
    <scope>NUCLEOTIDE SEQUENCE [LARGE SCALE GENOMIC DNA]</scope>
    <source>
        <strain evidence="3 4">SCHI0027.S.6</strain>
    </source>
</reference>
<accession>A0ABS6Y8V9</accession>
<keyword evidence="1" id="KW-1134">Transmembrane beta strand</keyword>
<feature type="domain" description="TonB-dependent receptor plug" evidence="2">
    <location>
        <begin position="106"/>
        <end position="212"/>
    </location>
</feature>
<gene>
    <name evidence="3" type="ORF">KZO77_10890</name>
</gene>
<keyword evidence="1" id="KW-0813">Transport</keyword>
<dbReference type="PROSITE" id="PS52016">
    <property type="entry name" value="TONB_DEPENDENT_REC_3"/>
    <property type="match status" value="1"/>
</dbReference>
<dbReference type="InterPro" id="IPR039426">
    <property type="entry name" value="TonB-dep_rcpt-like"/>
</dbReference>
<dbReference type="NCBIfam" id="TIGR04057">
    <property type="entry name" value="SusC_RagA_signa"/>
    <property type="match status" value="1"/>
</dbReference>
<evidence type="ECO:0000313" key="3">
    <source>
        <dbReference type="EMBL" id="MBW4755523.1"/>
    </source>
</evidence>
<dbReference type="Pfam" id="PF13715">
    <property type="entry name" value="CarbopepD_reg_2"/>
    <property type="match status" value="1"/>
</dbReference>
<evidence type="ECO:0000259" key="2">
    <source>
        <dbReference type="Pfam" id="PF07715"/>
    </source>
</evidence>
<name>A0ABS6Y8V9_9BACT</name>
<keyword evidence="3" id="KW-0675">Receptor</keyword>
<protein>
    <submittedName>
        <fullName evidence="3">TonB-dependent receptor</fullName>
    </submittedName>
</protein>
<sequence length="996" mass="109483">MQAQNPIAIGQSDVEKKCTGTVKDDEGNEVIGASVLIKGTRNGVVTDIDGNFVIDRVKLGETIVISYLGYKTVEVKFNGSPLNIKLTNDNKALDEVVVVGYGVQKKSSMTAAVSSISKEDLTKQVTSNIASAIQGRAPGVEILQKGGDAGGNVSILIRGAGSFGSTEPLYIIDGAVSSNGLNTLNPNDIQSIEILKDGSAAAIYGSRAANGVVLVTTKNGQKGATKVEITGSYTLQTLSKKLDFMNADQWRTYANMVADNSPAYNKAPQNVNPSNPDYSQDWQDIYYRNAAMYNLGASVSGGGEFSTFATSLAYTKQNGIIIQSDYEKYNARLNGTYKKGIFEIFENLSLAHTRRHAGPTSRIIEIPTIPVEDEYGRYVSTPKELGYSLINADISNPLADVYVKNSVTHKTSLTGSFGVGVQIFKGLSYKLNVAGSYYTTNGYTHTPQYATYWDENGSPDSRFSHPYTSLSESRNEGLNYNIDNLLTYKGSFGDHNFDVLLGTSWMREFYRTMSISSGVNDLGSPSVTTYNGAGTVGSNEANSALLSFFARVNYNYLNRYLLSLSIRSDESSKFAKGHRVGYFPSVSAGWNVHEEKFFKIPWMSKLKLRASYGQLGANFIDPYSFLNLAYGPVPAIMGGKRQYGYVTRLAQGDLKWETAVSSNFGIETAFLNNSLTFTAEYFYRKNRDLLAPLESLPSSGQTIVINDGIVPYYNTASVENRGFEFTLGYRKRWNDFSVDVQGNITFLKNKVLKLGEGVQPIRGALMSTKFNDRPTVTREGLPIGTFWGYKVVGVDDQGDFLFEGSDGNPISAKNATEKDKQVIGNPIPDFTYGLNVNLTYKNWDFTAFFQGSQGNDIFAAGKYMMYFSYNNNNLVDALNAWTPTNKSQRLPIAKTDNNGGVNALPSTFYVEDGSYLRCKNLQVGYSFNQQMLKHLRYISSLRIYASVQNLFTITKYPLYDPEVSSNALFNRGVDGLGTNSPTINARSYNIGFTVTL</sequence>
<proteinExistence type="inferred from homology"/>
<dbReference type="EMBL" id="JAHXCP010000024">
    <property type="protein sequence ID" value="MBW4755523.1"/>
    <property type="molecule type" value="Genomic_DNA"/>
</dbReference>
<keyword evidence="1" id="KW-0812">Transmembrane</keyword>
<dbReference type="NCBIfam" id="TIGR04056">
    <property type="entry name" value="OMP_RagA_SusC"/>
    <property type="match status" value="1"/>
</dbReference>
<dbReference type="InterPro" id="IPR023997">
    <property type="entry name" value="TonB-dep_OMP_SusC/RagA_CS"/>
</dbReference>
<organism evidence="3 4">
    <name type="scientific">Prevotella melaninogenica</name>
    <dbReference type="NCBI Taxonomy" id="28132"/>
    <lineage>
        <taxon>Bacteria</taxon>
        <taxon>Pseudomonadati</taxon>
        <taxon>Bacteroidota</taxon>
        <taxon>Bacteroidia</taxon>
        <taxon>Bacteroidales</taxon>
        <taxon>Prevotellaceae</taxon>
        <taxon>Prevotella</taxon>
    </lineage>
</organism>
<keyword evidence="4" id="KW-1185">Reference proteome</keyword>
<keyword evidence="1" id="KW-0998">Cell outer membrane</keyword>
<dbReference type="Pfam" id="PF07715">
    <property type="entry name" value="Plug"/>
    <property type="match status" value="1"/>
</dbReference>
<dbReference type="InterPro" id="IPR023996">
    <property type="entry name" value="TonB-dep_OMP_SusC/RagA"/>
</dbReference>
<dbReference type="Proteomes" id="UP000812077">
    <property type="component" value="Unassembled WGS sequence"/>
</dbReference>
<evidence type="ECO:0000313" key="4">
    <source>
        <dbReference type="Proteomes" id="UP000812077"/>
    </source>
</evidence>